<proteinExistence type="predicted"/>
<evidence type="ECO:0000259" key="4">
    <source>
        <dbReference type="Pfam" id="PF22244"/>
    </source>
</evidence>
<dbReference type="EMBL" id="PVBQ01000001">
    <property type="protein sequence ID" value="PRD49271.1"/>
    <property type="molecule type" value="Genomic_DNA"/>
</dbReference>
<dbReference type="RefSeq" id="WP_105715113.1">
    <property type="nucleotide sequence ID" value="NZ_PVBQ01000001.1"/>
</dbReference>
<sequence length="463" mass="52797">MRKVVITTLVYLCCFIHFSRAQNSDDRYRMPLEDVIHIVEERYNIDIKYDQKLVAGKSLNYAAWRFRADVDETLRNLLAPLDLKANKEGKGKYKLKEYEYYRWEPQDGWDYLDQLASRYQDRDSWEQRKQQIRPDLYKALKLSPLPPRPQSVPLVTKKRKFKNYTVENFALEIMPGLYVNGSIYRPLKSKGKVPLMLSPDGHWAGHRFRKDAQIRCAMTAQMGAVAVSYDLFGWGESGLQFQYSDHRKSLSLTVQTLGAIRILDWMLQDSQIDTTRVGICGGSGGGSQTVLMTALDDRITLSVPVVSLSSYFYGGCPCESGMPIHASAGGTNNVELAAMAAPRPQLVISDGKDWTAHMRQHDFPYLQKIYGYYGETELVENVHLPEDGHDFGYSKRKPVYDFISKHFGLNTQRVKNAAGDYDESDCIIEEENALYAFGANGENLPSNAIHGYENLEKLLFKDE</sequence>
<keyword evidence="3" id="KW-0378">Hydrolase</keyword>
<dbReference type="SUPFAM" id="SSF53474">
    <property type="entry name" value="alpha/beta-Hydrolases"/>
    <property type="match status" value="1"/>
</dbReference>
<feature type="domain" description="4-O-methyl-glucuronoyl methylesterase-like" evidence="4">
    <location>
        <begin position="243"/>
        <end position="307"/>
    </location>
</feature>
<gene>
    <name evidence="5" type="ORF">C5745_01195</name>
</gene>
<evidence type="ECO:0000256" key="2">
    <source>
        <dbReference type="ARBA" id="ARBA00022729"/>
    </source>
</evidence>
<evidence type="ECO:0000256" key="1">
    <source>
        <dbReference type="ARBA" id="ARBA00022487"/>
    </source>
</evidence>
<dbReference type="InterPro" id="IPR029058">
    <property type="entry name" value="AB_hydrolase_fold"/>
</dbReference>
<dbReference type="Proteomes" id="UP000239711">
    <property type="component" value="Unassembled WGS sequence"/>
</dbReference>
<dbReference type="OrthoDB" id="3668964at2"/>
<dbReference type="Pfam" id="PF22244">
    <property type="entry name" value="GCE_fung"/>
    <property type="match status" value="1"/>
</dbReference>
<keyword evidence="2" id="KW-0732">Signal</keyword>
<protein>
    <submittedName>
        <fullName evidence="5">Acetylxylan esterase</fullName>
    </submittedName>
</protein>
<dbReference type="Gene3D" id="3.40.50.1820">
    <property type="entry name" value="alpha/beta hydrolase"/>
    <property type="match status" value="1"/>
</dbReference>
<name>A0A2S9J924_9SPHI</name>
<keyword evidence="6" id="KW-1185">Reference proteome</keyword>
<dbReference type="AlphaFoldDB" id="A0A2S9J924"/>
<dbReference type="GO" id="GO:0052689">
    <property type="term" value="F:carboxylic ester hydrolase activity"/>
    <property type="evidence" value="ECO:0007669"/>
    <property type="project" value="UniProtKB-KW"/>
</dbReference>
<reference evidence="5 6" key="1">
    <citation type="submission" date="2018-02" db="EMBL/GenBank/DDBJ databases">
        <title>The draft genome of Sphingobacterium sp. 5JN-11.</title>
        <authorList>
            <person name="Liu L."/>
            <person name="Li L."/>
            <person name="Liang L."/>
            <person name="Zhang X."/>
            <person name="Wang T."/>
        </authorList>
    </citation>
    <scope>NUCLEOTIDE SEQUENCE [LARGE SCALE GENOMIC DNA]</scope>
    <source>
        <strain evidence="5 6">5JN-11</strain>
    </source>
</reference>
<evidence type="ECO:0000256" key="3">
    <source>
        <dbReference type="ARBA" id="ARBA00022801"/>
    </source>
</evidence>
<evidence type="ECO:0000313" key="6">
    <source>
        <dbReference type="Proteomes" id="UP000239711"/>
    </source>
</evidence>
<accession>A0A2S9J924</accession>
<dbReference type="InterPro" id="IPR050261">
    <property type="entry name" value="FrsA_esterase"/>
</dbReference>
<keyword evidence="1" id="KW-0719">Serine esterase</keyword>
<dbReference type="PANTHER" id="PTHR22946">
    <property type="entry name" value="DIENELACTONE HYDROLASE DOMAIN-CONTAINING PROTEIN-RELATED"/>
    <property type="match status" value="1"/>
</dbReference>
<dbReference type="PANTHER" id="PTHR22946:SF8">
    <property type="entry name" value="ACETYL XYLAN ESTERASE DOMAIN-CONTAINING PROTEIN"/>
    <property type="match status" value="1"/>
</dbReference>
<evidence type="ECO:0000313" key="5">
    <source>
        <dbReference type="EMBL" id="PRD49271.1"/>
    </source>
</evidence>
<organism evidence="5 6">
    <name type="scientific">Sphingobacterium haloxyli</name>
    <dbReference type="NCBI Taxonomy" id="2100533"/>
    <lineage>
        <taxon>Bacteria</taxon>
        <taxon>Pseudomonadati</taxon>
        <taxon>Bacteroidota</taxon>
        <taxon>Sphingobacteriia</taxon>
        <taxon>Sphingobacteriales</taxon>
        <taxon>Sphingobacteriaceae</taxon>
        <taxon>Sphingobacterium</taxon>
    </lineage>
</organism>
<dbReference type="InterPro" id="IPR054579">
    <property type="entry name" value="GCE-like_dom"/>
</dbReference>
<comment type="caution">
    <text evidence="5">The sequence shown here is derived from an EMBL/GenBank/DDBJ whole genome shotgun (WGS) entry which is preliminary data.</text>
</comment>